<organism evidence="4 5">
    <name type="scientific">Selenomonas ruminis</name>
    <dbReference type="NCBI Taxonomy" id="2593411"/>
    <lineage>
        <taxon>Bacteria</taxon>
        <taxon>Bacillati</taxon>
        <taxon>Bacillota</taxon>
        <taxon>Negativicutes</taxon>
        <taxon>Selenomonadales</taxon>
        <taxon>Selenomonadaceae</taxon>
        <taxon>Selenomonas</taxon>
    </lineage>
</organism>
<dbReference type="AlphaFoldDB" id="A0A5D6W848"/>
<protein>
    <submittedName>
        <fullName evidence="4">Organic solvent tolerance protein OstA</fullName>
    </submittedName>
</protein>
<dbReference type="PANTHER" id="PTHR36504:SF1">
    <property type="entry name" value="LIPOPOLYSACCHARIDE EXPORT SYSTEM PROTEIN LPTA"/>
    <property type="match status" value="1"/>
</dbReference>
<keyword evidence="5" id="KW-1185">Reference proteome</keyword>
<dbReference type="Gene3D" id="2.60.450.10">
    <property type="entry name" value="Lipopolysaccharide (LPS) transport protein A like domain"/>
    <property type="match status" value="2"/>
</dbReference>
<evidence type="ECO:0000313" key="5">
    <source>
        <dbReference type="Proteomes" id="UP000323646"/>
    </source>
</evidence>
<dbReference type="GO" id="GO:0017089">
    <property type="term" value="F:glycolipid transfer activity"/>
    <property type="evidence" value="ECO:0007669"/>
    <property type="project" value="TreeGrafter"/>
</dbReference>
<feature type="domain" description="Organic solvent tolerance-like N-terminal" evidence="3">
    <location>
        <begin position="101"/>
        <end position="220"/>
    </location>
</feature>
<dbReference type="GO" id="GO:0030288">
    <property type="term" value="C:outer membrane-bounded periplasmic space"/>
    <property type="evidence" value="ECO:0007669"/>
    <property type="project" value="TreeGrafter"/>
</dbReference>
<dbReference type="EMBL" id="VTOY01000002">
    <property type="protein sequence ID" value="TYZ23996.1"/>
    <property type="molecule type" value="Genomic_DNA"/>
</dbReference>
<dbReference type="GO" id="GO:0015920">
    <property type="term" value="P:lipopolysaccharide transport"/>
    <property type="evidence" value="ECO:0007669"/>
    <property type="project" value="TreeGrafter"/>
</dbReference>
<dbReference type="RefSeq" id="WP_149170914.1">
    <property type="nucleotide sequence ID" value="NZ_VTOY01000002.1"/>
</dbReference>
<feature type="chain" id="PRO_5022944280" evidence="2">
    <location>
        <begin position="27"/>
        <end position="228"/>
    </location>
</feature>
<evidence type="ECO:0000313" key="4">
    <source>
        <dbReference type="EMBL" id="TYZ23996.1"/>
    </source>
</evidence>
<keyword evidence="1 2" id="KW-0732">Signal</keyword>
<sequence length="228" mass="23963">MRTSKVKTILLALAVSAVLPMQGLSAAGEPAELNADTVEYDMSTGLAAADGGVTMVRGNSRVTGQRATYNTKTQEGSVEGNVVATTDDTRITCAKVVTDGQNHMLATGGVYGTQGDKSFSGEQVDYYPNRNKYVLIASGGTISSADGTFTASRLEGWLDDAHYVGTGNAHLVSQPKDMEAGGDKMDYYGKEQGRVVVTGNAWAVQGNNSMKSNRLTIYLASDGSAKVK</sequence>
<comment type="caution">
    <text evidence="4">The sequence shown here is derived from an EMBL/GenBank/DDBJ whole genome shotgun (WGS) entry which is preliminary data.</text>
</comment>
<accession>A0A5D6W848</accession>
<dbReference type="InterPro" id="IPR005653">
    <property type="entry name" value="OstA-like_N"/>
</dbReference>
<evidence type="ECO:0000259" key="3">
    <source>
        <dbReference type="Pfam" id="PF03968"/>
    </source>
</evidence>
<evidence type="ECO:0000256" key="2">
    <source>
        <dbReference type="SAM" id="SignalP"/>
    </source>
</evidence>
<dbReference type="OrthoDB" id="1678041at2"/>
<feature type="signal peptide" evidence="2">
    <location>
        <begin position="1"/>
        <end position="26"/>
    </location>
</feature>
<dbReference type="PANTHER" id="PTHR36504">
    <property type="entry name" value="LIPOPOLYSACCHARIDE EXPORT SYSTEM PROTEIN LPTA"/>
    <property type="match status" value="1"/>
</dbReference>
<proteinExistence type="predicted"/>
<dbReference type="Proteomes" id="UP000323646">
    <property type="component" value="Unassembled WGS sequence"/>
</dbReference>
<gene>
    <name evidence="4" type="ORF">FZ040_04550</name>
</gene>
<name>A0A5D6W848_9FIRM</name>
<dbReference type="GO" id="GO:0009279">
    <property type="term" value="C:cell outer membrane"/>
    <property type="evidence" value="ECO:0007669"/>
    <property type="project" value="TreeGrafter"/>
</dbReference>
<dbReference type="InterPro" id="IPR052037">
    <property type="entry name" value="LPS_export_LptA"/>
</dbReference>
<evidence type="ECO:0000256" key="1">
    <source>
        <dbReference type="ARBA" id="ARBA00022729"/>
    </source>
</evidence>
<reference evidence="4 5" key="1">
    <citation type="submission" date="2019-08" db="EMBL/GenBank/DDBJ databases">
        <title>Selenomonas sp. mPRGC5 and Selenomonas sp. mPRGC8 isolated from ruminal fluid of dairy goat (Capra hircus).</title>
        <authorList>
            <person name="Poothong S."/>
            <person name="Nuengjamnong C."/>
            <person name="Tanasupawat S."/>
        </authorList>
    </citation>
    <scope>NUCLEOTIDE SEQUENCE [LARGE SCALE GENOMIC DNA]</scope>
    <source>
        <strain evidence="5">mPRGC5</strain>
    </source>
</reference>
<dbReference type="Pfam" id="PF03968">
    <property type="entry name" value="LptD_N"/>
    <property type="match status" value="1"/>
</dbReference>